<reference evidence="1" key="1">
    <citation type="journal article" date="2014" name="PLoS Genet.">
        <title>The Genome of Spironucleus salmonicida Highlights a Fish Pathogen Adapted to Fluctuating Environments.</title>
        <authorList>
            <person name="Xu F."/>
            <person name="Jerlstrom-Hultqvist J."/>
            <person name="Einarsson E."/>
            <person name="Astvaldsson A."/>
            <person name="Svard S.G."/>
            <person name="Andersson J.O."/>
        </authorList>
    </citation>
    <scope>NUCLEOTIDE SEQUENCE</scope>
</reference>
<gene>
    <name evidence="1" type="ORF">SS50377_17368</name>
</gene>
<evidence type="ECO:0000313" key="1">
    <source>
        <dbReference type="EMBL" id="EST42974.1"/>
    </source>
</evidence>
<dbReference type="VEuPathDB" id="GiardiaDB:SS50377_27729"/>
<proteinExistence type="predicted"/>
<dbReference type="AlphaFoldDB" id="V6LQE0"/>
<name>V6LQE0_9EUKA</name>
<accession>V6LQE0</accession>
<dbReference type="EMBL" id="KI546148">
    <property type="protein sequence ID" value="EST42974.1"/>
    <property type="molecule type" value="Genomic_DNA"/>
</dbReference>
<protein>
    <submittedName>
        <fullName evidence="1">Uncharacterized protein</fullName>
    </submittedName>
</protein>
<sequence>MPITRRQRTSFKEDCFETIQESKEYLLETFIRLKAVILAIEEGVVHVIILE</sequence>
<organism evidence="1">
    <name type="scientific">Spironucleus salmonicida</name>
    <dbReference type="NCBI Taxonomy" id="348837"/>
    <lineage>
        <taxon>Eukaryota</taxon>
        <taxon>Metamonada</taxon>
        <taxon>Diplomonadida</taxon>
        <taxon>Hexamitidae</taxon>
        <taxon>Hexamitinae</taxon>
        <taxon>Spironucleus</taxon>
    </lineage>
</organism>